<feature type="domain" description="C2H2-type" evidence="2">
    <location>
        <begin position="199"/>
        <end position="223"/>
    </location>
</feature>
<evidence type="ECO:0000256" key="1">
    <source>
        <dbReference type="SAM" id="MobiDB-lite"/>
    </source>
</evidence>
<dbReference type="EMBL" id="ML994644">
    <property type="protein sequence ID" value="KAF2183093.1"/>
    <property type="molecule type" value="Genomic_DNA"/>
</dbReference>
<organism evidence="3 4">
    <name type="scientific">Zopfia rhizophila CBS 207.26</name>
    <dbReference type="NCBI Taxonomy" id="1314779"/>
    <lineage>
        <taxon>Eukaryota</taxon>
        <taxon>Fungi</taxon>
        <taxon>Dikarya</taxon>
        <taxon>Ascomycota</taxon>
        <taxon>Pezizomycotina</taxon>
        <taxon>Dothideomycetes</taxon>
        <taxon>Dothideomycetes incertae sedis</taxon>
        <taxon>Zopfiaceae</taxon>
        <taxon>Zopfia</taxon>
    </lineage>
</organism>
<gene>
    <name evidence="3" type="ORF">K469DRAFT_213326</name>
</gene>
<reference evidence="3" key="1">
    <citation type="journal article" date="2020" name="Stud. Mycol.">
        <title>101 Dothideomycetes genomes: a test case for predicting lifestyles and emergence of pathogens.</title>
        <authorList>
            <person name="Haridas S."/>
            <person name="Albert R."/>
            <person name="Binder M."/>
            <person name="Bloem J."/>
            <person name="Labutti K."/>
            <person name="Salamov A."/>
            <person name="Andreopoulos B."/>
            <person name="Baker S."/>
            <person name="Barry K."/>
            <person name="Bills G."/>
            <person name="Bluhm B."/>
            <person name="Cannon C."/>
            <person name="Castanera R."/>
            <person name="Culley D."/>
            <person name="Daum C."/>
            <person name="Ezra D."/>
            <person name="Gonzalez J."/>
            <person name="Henrissat B."/>
            <person name="Kuo A."/>
            <person name="Liang C."/>
            <person name="Lipzen A."/>
            <person name="Lutzoni F."/>
            <person name="Magnuson J."/>
            <person name="Mondo S."/>
            <person name="Nolan M."/>
            <person name="Ohm R."/>
            <person name="Pangilinan J."/>
            <person name="Park H.-J."/>
            <person name="Ramirez L."/>
            <person name="Alfaro M."/>
            <person name="Sun H."/>
            <person name="Tritt A."/>
            <person name="Yoshinaga Y."/>
            <person name="Zwiers L.-H."/>
            <person name="Turgeon B."/>
            <person name="Goodwin S."/>
            <person name="Spatafora J."/>
            <person name="Crous P."/>
            <person name="Grigoriev I."/>
        </authorList>
    </citation>
    <scope>NUCLEOTIDE SEQUENCE</scope>
    <source>
        <strain evidence="3">CBS 207.26</strain>
    </source>
</reference>
<evidence type="ECO:0000313" key="4">
    <source>
        <dbReference type="Proteomes" id="UP000800200"/>
    </source>
</evidence>
<accession>A0A6A6DVN2</accession>
<feature type="compositionally biased region" description="Low complexity" evidence="1">
    <location>
        <begin position="1028"/>
        <end position="1053"/>
    </location>
</feature>
<name>A0A6A6DVN2_9PEZI</name>
<dbReference type="InterPro" id="IPR013087">
    <property type="entry name" value="Znf_C2H2_type"/>
</dbReference>
<feature type="domain" description="C2H2-type" evidence="2">
    <location>
        <begin position="271"/>
        <end position="303"/>
    </location>
</feature>
<protein>
    <recommendedName>
        <fullName evidence="2">C2H2-type domain-containing protein</fullName>
    </recommendedName>
</protein>
<feature type="region of interest" description="Disordered" evidence="1">
    <location>
        <begin position="498"/>
        <end position="521"/>
    </location>
</feature>
<feature type="compositionally biased region" description="Basic residues" evidence="1">
    <location>
        <begin position="504"/>
        <end position="515"/>
    </location>
</feature>
<evidence type="ECO:0000313" key="3">
    <source>
        <dbReference type="EMBL" id="KAF2183093.1"/>
    </source>
</evidence>
<dbReference type="OrthoDB" id="5242988at2759"/>
<feature type="region of interest" description="Disordered" evidence="1">
    <location>
        <begin position="1018"/>
        <end position="1072"/>
    </location>
</feature>
<feature type="domain" description="C2H2-type" evidence="2">
    <location>
        <begin position="173"/>
        <end position="198"/>
    </location>
</feature>
<dbReference type="Proteomes" id="UP000800200">
    <property type="component" value="Unassembled WGS sequence"/>
</dbReference>
<dbReference type="SMART" id="SM00355">
    <property type="entry name" value="ZnF_C2H2"/>
    <property type="match status" value="4"/>
</dbReference>
<evidence type="ECO:0000259" key="2">
    <source>
        <dbReference type="SMART" id="SM00355"/>
    </source>
</evidence>
<sequence>MDEDFHSQAYCDDTNPVNFVHQPAGSRNFNQLGSVFNPHFSYVPVAAPLVEPNERVEPIYEESFEPNLESWSAWNRQESPWSAFHTREERDLSSETMSACPTLSSIGSLNGIDGREQGTDGFLPTGPSGFIVESPHPHHSALDYNLGQAHLSEVYTRTPEEPAISQPVSNEIYFCPEGCLKKTFKRPYERDRHIREQHRCPHEDCQLIRFATPQDRKHHEKLHGEAGLGYKCGSCELNGYSMKALTRADKLGKHFKDAHQIMPEQFNYLQFQCKERPCYVGKSCGGTFFISLNDLKRHISCRHLESLDDYRPEKPEHASAGSMLHPRSRSEAPNGPSAIGKRGLNQGPELVTKRRKDHLLEAAAPQPEVAQRIVDDSRLMTVNGSLIEKEVQQMSTQPPSPNSRCDERKNARCQSDHYERTLIQPIKMIELWDLIKHNDLPSVIAQLQSIHISPIFNKARKSIKLRGPCSLDDMEKGKNLLEPLIQVVRRKAFQKDETETPACKRGKKRFRHKKPSTGQPKIFAIDPAEDKEAIKTWRDFIRPQLREVVGDLPIGDSYTVTLVRQKGDHGVLIPVIRFQSSAGQATLTRNIIRSKINNLCQKNNRPEIQVQFSEGAMVRLVGGNSSQYINDDDPPSDARFPHQCRYFQKPGMGASIGMSKCSHISATLGGYILINGKHHMLTVDHFIWEARECPECGHEVQPNSLNSPSPSDVGDMKGILDKTLEELELQIQHSMTEVDIRLSEVPDLFTEELRGLLEQYTRFRQDLDKKHEQFELGKLVQRSGLDTFRAPTVSRDGGDTVISHRMDWAVFLVDEQRQGMNKYRHPIGSGPGLQDFKDEITNPEGAGAPCEGAREFRGTEIVHYIGNFSGYREGTINAEPVVVIDEHGKRTSQEWAIVPSGSQIIEDDVRGDSGAWVLGSDGKLLGLLWGYDNHLLLVTPIREVFADISRAMNDAIVDVAPLSKKLVSQGISWISRKQSLMKTKRAFGFRNVIPRRPLSLTNESTAIPKLLSQVQEEKSSSGIESQASTTPESSSLRSPSPVPSLTSSVTSLPDVASPELRPLDSPPQVLGDRDLADLTGRLAIKPRWQSIAALPSHAHIVLDLKMLEKEKIVC</sequence>
<proteinExistence type="predicted"/>
<feature type="region of interest" description="Disordered" evidence="1">
    <location>
        <begin position="311"/>
        <end position="348"/>
    </location>
</feature>
<dbReference type="AlphaFoldDB" id="A0A6A6DVN2"/>
<feature type="domain" description="C2H2-type" evidence="2">
    <location>
        <begin position="230"/>
        <end position="259"/>
    </location>
</feature>
<feature type="region of interest" description="Disordered" evidence="1">
    <location>
        <begin position="389"/>
        <end position="411"/>
    </location>
</feature>
<keyword evidence="4" id="KW-1185">Reference proteome</keyword>